<organism evidence="1 2">
    <name type="scientific">Gossypium arboreum</name>
    <name type="common">Tree cotton</name>
    <name type="synonym">Gossypium nanking</name>
    <dbReference type="NCBI Taxonomy" id="29729"/>
    <lineage>
        <taxon>Eukaryota</taxon>
        <taxon>Viridiplantae</taxon>
        <taxon>Streptophyta</taxon>
        <taxon>Embryophyta</taxon>
        <taxon>Tracheophyta</taxon>
        <taxon>Spermatophyta</taxon>
        <taxon>Magnoliopsida</taxon>
        <taxon>eudicotyledons</taxon>
        <taxon>Gunneridae</taxon>
        <taxon>Pentapetalae</taxon>
        <taxon>rosids</taxon>
        <taxon>malvids</taxon>
        <taxon>Malvales</taxon>
        <taxon>Malvaceae</taxon>
        <taxon>Malvoideae</taxon>
        <taxon>Gossypium</taxon>
    </lineage>
</organism>
<reference evidence="2" key="1">
    <citation type="submission" date="2014-09" db="EMBL/GenBank/DDBJ databases">
        <authorList>
            <person name="Mudge J."/>
            <person name="Ramaraj T."/>
            <person name="Lindquist I.E."/>
            <person name="Bharti A.K."/>
            <person name="Sundararajan A."/>
            <person name="Cameron C.T."/>
            <person name="Woodward J.E."/>
            <person name="May G.D."/>
            <person name="Brubaker C."/>
            <person name="Broadhvest J."/>
            <person name="Wilkins T.A."/>
        </authorList>
    </citation>
    <scope>NUCLEOTIDE SEQUENCE</scope>
    <source>
        <strain evidence="2">cv. AKA8401</strain>
    </source>
</reference>
<name>A0A0B0Q032_GOSAR</name>
<gene>
    <name evidence="1" type="ORF">F383_15527</name>
</gene>
<dbReference type="Proteomes" id="UP000032142">
    <property type="component" value="Unassembled WGS sequence"/>
</dbReference>
<accession>A0A0B0Q032</accession>
<dbReference type="AlphaFoldDB" id="A0A0B0Q032"/>
<dbReference type="EMBL" id="KN454588">
    <property type="protein sequence ID" value="KHG30139.1"/>
    <property type="molecule type" value="Genomic_DNA"/>
</dbReference>
<keyword evidence="2" id="KW-1185">Reference proteome</keyword>
<evidence type="ECO:0000313" key="2">
    <source>
        <dbReference type="Proteomes" id="UP000032142"/>
    </source>
</evidence>
<sequence length="53" mass="6409">MNKDGQNFSFTSFCYYYYSNYPTLYDTKWHIIFVPYSCHNFNKKICTCCLPPT</sequence>
<protein>
    <submittedName>
        <fullName evidence="1">Uncharacterized protein</fullName>
    </submittedName>
</protein>
<evidence type="ECO:0000313" key="1">
    <source>
        <dbReference type="EMBL" id="KHG30139.1"/>
    </source>
</evidence>
<proteinExistence type="predicted"/>